<dbReference type="EMBL" id="JAGKQM010000016">
    <property type="protein sequence ID" value="KAH0872907.1"/>
    <property type="molecule type" value="Genomic_DNA"/>
</dbReference>
<gene>
    <name evidence="1" type="ORF">HID58_070269</name>
</gene>
<evidence type="ECO:0000313" key="1">
    <source>
        <dbReference type="EMBL" id="KAH0872907.1"/>
    </source>
</evidence>
<keyword evidence="2" id="KW-1185">Reference proteome</keyword>
<dbReference type="Proteomes" id="UP000824890">
    <property type="component" value="Unassembled WGS sequence"/>
</dbReference>
<organism evidence="1 2">
    <name type="scientific">Brassica napus</name>
    <name type="common">Rape</name>
    <dbReference type="NCBI Taxonomy" id="3708"/>
    <lineage>
        <taxon>Eukaryota</taxon>
        <taxon>Viridiplantae</taxon>
        <taxon>Streptophyta</taxon>
        <taxon>Embryophyta</taxon>
        <taxon>Tracheophyta</taxon>
        <taxon>Spermatophyta</taxon>
        <taxon>Magnoliopsida</taxon>
        <taxon>eudicotyledons</taxon>
        <taxon>Gunneridae</taxon>
        <taxon>Pentapetalae</taxon>
        <taxon>rosids</taxon>
        <taxon>malvids</taxon>
        <taxon>Brassicales</taxon>
        <taxon>Brassicaceae</taxon>
        <taxon>Brassiceae</taxon>
        <taxon>Brassica</taxon>
    </lineage>
</organism>
<protein>
    <submittedName>
        <fullName evidence="1">Uncharacterized protein</fullName>
    </submittedName>
</protein>
<name>A0ABQ7YY96_BRANA</name>
<sequence>MSLVRIYGVAVMDLACYSVVDGCQGCGGVLSLRFDSFMSRSAVSCVSSYGVTLTKLVFVDLLYPVSSEVNIITTGTATIRDCYYQSYLASGGTLWLSSSLRSQAMRNSQA</sequence>
<proteinExistence type="predicted"/>
<comment type="caution">
    <text evidence="1">The sequence shown here is derived from an EMBL/GenBank/DDBJ whole genome shotgun (WGS) entry which is preliminary data.</text>
</comment>
<evidence type="ECO:0000313" key="2">
    <source>
        <dbReference type="Proteomes" id="UP000824890"/>
    </source>
</evidence>
<reference evidence="1 2" key="1">
    <citation type="submission" date="2021-05" db="EMBL/GenBank/DDBJ databases">
        <title>Genome Assembly of Synthetic Allotetraploid Brassica napus Reveals Homoeologous Exchanges between Subgenomes.</title>
        <authorList>
            <person name="Davis J.T."/>
        </authorList>
    </citation>
    <scope>NUCLEOTIDE SEQUENCE [LARGE SCALE GENOMIC DNA]</scope>
    <source>
        <strain evidence="2">cv. Da-Ae</strain>
        <tissue evidence="1">Seedling</tissue>
    </source>
</reference>
<accession>A0ABQ7YY96</accession>